<dbReference type="EMBL" id="BARU01007330">
    <property type="protein sequence ID" value="GAH44079.1"/>
    <property type="molecule type" value="Genomic_DNA"/>
</dbReference>
<dbReference type="AlphaFoldDB" id="X1GR50"/>
<accession>X1GR50</accession>
<evidence type="ECO:0000313" key="1">
    <source>
        <dbReference type="EMBL" id="GAH44079.1"/>
    </source>
</evidence>
<reference evidence="1" key="1">
    <citation type="journal article" date="2014" name="Front. Microbiol.">
        <title>High frequency of phylogenetically diverse reductive dehalogenase-homologous genes in deep subseafloor sedimentary metagenomes.</title>
        <authorList>
            <person name="Kawai M."/>
            <person name="Futagami T."/>
            <person name="Toyoda A."/>
            <person name="Takaki Y."/>
            <person name="Nishi S."/>
            <person name="Hori S."/>
            <person name="Arai W."/>
            <person name="Tsubouchi T."/>
            <person name="Morono Y."/>
            <person name="Uchiyama I."/>
            <person name="Ito T."/>
            <person name="Fujiyama A."/>
            <person name="Inagaki F."/>
            <person name="Takami H."/>
        </authorList>
    </citation>
    <scope>NUCLEOTIDE SEQUENCE</scope>
    <source>
        <strain evidence="1">Expedition CK06-06</strain>
    </source>
</reference>
<organism evidence="1">
    <name type="scientific">marine sediment metagenome</name>
    <dbReference type="NCBI Taxonomy" id="412755"/>
    <lineage>
        <taxon>unclassified sequences</taxon>
        <taxon>metagenomes</taxon>
        <taxon>ecological metagenomes</taxon>
    </lineage>
</organism>
<sequence>MAKVTKKKMIGKIRKDAKFTSKAKLKKPYHDENGRRVPGVSTVIGYIDKSGPLMWWAADLARKGIDYMTFRDDLAGVGRLV</sequence>
<gene>
    <name evidence="1" type="ORF">S03H2_14442</name>
</gene>
<feature type="non-terminal residue" evidence="1">
    <location>
        <position position="81"/>
    </location>
</feature>
<comment type="caution">
    <text evidence="1">The sequence shown here is derived from an EMBL/GenBank/DDBJ whole genome shotgun (WGS) entry which is preliminary data.</text>
</comment>
<name>X1GR50_9ZZZZ</name>
<protein>
    <submittedName>
        <fullName evidence="1">Uncharacterized protein</fullName>
    </submittedName>
</protein>
<proteinExistence type="predicted"/>